<dbReference type="SUPFAM" id="SSF50630">
    <property type="entry name" value="Acid proteases"/>
    <property type="match status" value="1"/>
</dbReference>
<proteinExistence type="predicted"/>
<dbReference type="GO" id="GO:0006508">
    <property type="term" value="P:proteolysis"/>
    <property type="evidence" value="ECO:0007669"/>
    <property type="project" value="InterPro"/>
</dbReference>
<evidence type="ECO:0000313" key="1">
    <source>
        <dbReference type="Proteomes" id="UP000887565"/>
    </source>
</evidence>
<dbReference type="Proteomes" id="UP000887565">
    <property type="component" value="Unplaced"/>
</dbReference>
<dbReference type="PROSITE" id="PS00141">
    <property type="entry name" value="ASP_PROTEASE"/>
    <property type="match status" value="1"/>
</dbReference>
<dbReference type="GO" id="GO:0004190">
    <property type="term" value="F:aspartic-type endopeptidase activity"/>
    <property type="evidence" value="ECO:0007669"/>
    <property type="project" value="InterPro"/>
</dbReference>
<protein>
    <submittedName>
        <fullName evidence="2">Peptidase A2 domain-containing protein</fullName>
    </submittedName>
</protein>
<dbReference type="InterPro" id="IPR021109">
    <property type="entry name" value="Peptidase_aspartic_dom_sf"/>
</dbReference>
<dbReference type="Gene3D" id="2.40.70.10">
    <property type="entry name" value="Acid Proteases"/>
    <property type="match status" value="1"/>
</dbReference>
<dbReference type="InterPro" id="IPR001969">
    <property type="entry name" value="Aspartic_peptidase_AS"/>
</dbReference>
<accession>A0A915KUX7</accession>
<evidence type="ECO:0000313" key="2">
    <source>
        <dbReference type="WBParaSite" id="nRc.2.0.1.t41937-RA"/>
    </source>
</evidence>
<organism evidence="1 2">
    <name type="scientific">Romanomermis culicivorax</name>
    <name type="common">Nematode worm</name>
    <dbReference type="NCBI Taxonomy" id="13658"/>
    <lineage>
        <taxon>Eukaryota</taxon>
        <taxon>Metazoa</taxon>
        <taxon>Ecdysozoa</taxon>
        <taxon>Nematoda</taxon>
        <taxon>Enoplea</taxon>
        <taxon>Dorylaimia</taxon>
        <taxon>Mermithida</taxon>
        <taxon>Mermithoidea</taxon>
        <taxon>Mermithidae</taxon>
        <taxon>Romanomermis</taxon>
    </lineage>
</organism>
<keyword evidence="1" id="KW-1185">Reference proteome</keyword>
<reference evidence="2" key="1">
    <citation type="submission" date="2022-11" db="UniProtKB">
        <authorList>
            <consortium name="WormBaseParasite"/>
        </authorList>
    </citation>
    <scope>IDENTIFICATION</scope>
</reference>
<dbReference type="AlphaFoldDB" id="A0A915KUX7"/>
<dbReference type="WBParaSite" id="nRc.2.0.1.t41937-RA">
    <property type="protein sequence ID" value="nRc.2.0.1.t41937-RA"/>
    <property type="gene ID" value="nRc.2.0.1.g41937"/>
</dbReference>
<name>A0A915KUX7_ROMCU</name>
<sequence length="266" mass="29136">MLNAPIDKISTVQPMRLHCHKPIFRSILTISVANNTYTVYPNQHFLAPWEQHIHYNAVPAPYVTTPTDSSGASSQSSELQLALLALPSSTMVTANTLDMRVLNQSTSTANIVIPSKEIASAAPILSHGIICWNATSHAFQDPCHIPLSIPIKFGVVKAHALVDTGAQCSVLSLGLVKRAFDKQSLQLLICGKIKVVDGNIVNARGPVVLTIESMFGEHMIKWVILDDDGKDQCIISTDILTHPDIHAMLNFKENHIKIQDLKLLLK</sequence>